<keyword evidence="2" id="KW-1003">Cell membrane</keyword>
<dbReference type="Pfam" id="PF03279">
    <property type="entry name" value="Lip_A_acyltrans"/>
    <property type="match status" value="1"/>
</dbReference>
<evidence type="ECO:0000313" key="7">
    <source>
        <dbReference type="EMBL" id="TCD14996.1"/>
    </source>
</evidence>
<dbReference type="GO" id="GO:0005886">
    <property type="term" value="C:plasma membrane"/>
    <property type="evidence" value="ECO:0007669"/>
    <property type="project" value="UniProtKB-SubCell"/>
</dbReference>
<keyword evidence="4 7" id="KW-0808">Transferase</keyword>
<dbReference type="InterPro" id="IPR004960">
    <property type="entry name" value="LipA_acyltrans"/>
</dbReference>
<keyword evidence="8" id="KW-1185">Reference proteome</keyword>
<keyword evidence="3" id="KW-0997">Cell inner membrane</keyword>
<evidence type="ECO:0000256" key="6">
    <source>
        <dbReference type="ARBA" id="ARBA00023315"/>
    </source>
</evidence>
<gene>
    <name evidence="7" type="ORF">E0D97_05445</name>
</gene>
<dbReference type="GO" id="GO:0016746">
    <property type="term" value="F:acyltransferase activity"/>
    <property type="evidence" value="ECO:0007669"/>
    <property type="project" value="UniProtKB-KW"/>
</dbReference>
<accession>A0A4R0PCJ0</accession>
<keyword evidence="5" id="KW-0472">Membrane</keyword>
<dbReference type="OrthoDB" id="9801955at2"/>
<dbReference type="NCBIfam" id="NF005120">
    <property type="entry name" value="PRK06553.1"/>
    <property type="match status" value="1"/>
</dbReference>
<sequence>MRQNIYRLWKNANRTRYWVEAQIVFALLGLARLLPARTAIELAASIGRKVGPLTGRHKLALENLRQAFPEKSDEERERIALGMWGNMFRLGAEYVYLEKIFDFDPDARTHGRIEVEGEEIFRRLRDGNASCIFFTAHTGNFELLPVCAATFGLNVTALFRPPNNPYVAKKLLSARHTAMGHLVPSKAGAAWGLAKALDDGGSVGMLVDQKFHRGALGTFFGRPVKTNPLLPKLVRQFDRAVHPARCIRLPDGRFRLELSEAISLPRNGDGDIDVPASTQMLNDIVERWVREYPEQWMWFHRRWDV</sequence>
<evidence type="ECO:0000256" key="4">
    <source>
        <dbReference type="ARBA" id="ARBA00022679"/>
    </source>
</evidence>
<dbReference type="Proteomes" id="UP000291301">
    <property type="component" value="Unassembled WGS sequence"/>
</dbReference>
<protein>
    <submittedName>
        <fullName evidence="7">Lipid A biosynthesis lauroyl acyltransferase</fullName>
    </submittedName>
</protein>
<dbReference type="PANTHER" id="PTHR30606:SF9">
    <property type="entry name" value="LIPID A BIOSYNTHESIS LAUROYLTRANSFERASE"/>
    <property type="match status" value="1"/>
</dbReference>
<dbReference type="CDD" id="cd07984">
    <property type="entry name" value="LPLAT_LABLAT-like"/>
    <property type="match status" value="1"/>
</dbReference>
<dbReference type="GO" id="GO:0009247">
    <property type="term" value="P:glycolipid biosynthetic process"/>
    <property type="evidence" value="ECO:0007669"/>
    <property type="project" value="UniProtKB-ARBA"/>
</dbReference>
<organism evidence="7 8">
    <name type="scientific">Oricola cellulosilytica</name>
    <dbReference type="NCBI Taxonomy" id="1429082"/>
    <lineage>
        <taxon>Bacteria</taxon>
        <taxon>Pseudomonadati</taxon>
        <taxon>Pseudomonadota</taxon>
        <taxon>Alphaproteobacteria</taxon>
        <taxon>Hyphomicrobiales</taxon>
        <taxon>Ahrensiaceae</taxon>
        <taxon>Oricola</taxon>
    </lineage>
</organism>
<evidence type="ECO:0000313" key="8">
    <source>
        <dbReference type="Proteomes" id="UP000291301"/>
    </source>
</evidence>
<comment type="caution">
    <text evidence="7">The sequence shown here is derived from an EMBL/GenBank/DDBJ whole genome shotgun (WGS) entry which is preliminary data.</text>
</comment>
<evidence type="ECO:0000256" key="2">
    <source>
        <dbReference type="ARBA" id="ARBA00022475"/>
    </source>
</evidence>
<name>A0A4R0PCJ0_9HYPH</name>
<evidence type="ECO:0000256" key="1">
    <source>
        <dbReference type="ARBA" id="ARBA00004533"/>
    </source>
</evidence>
<dbReference type="EMBL" id="SJST01000002">
    <property type="protein sequence ID" value="TCD14996.1"/>
    <property type="molecule type" value="Genomic_DNA"/>
</dbReference>
<comment type="subcellular location">
    <subcellularLocation>
        <location evidence="1">Cell inner membrane</location>
    </subcellularLocation>
</comment>
<dbReference type="AlphaFoldDB" id="A0A4R0PCJ0"/>
<proteinExistence type="predicted"/>
<dbReference type="PANTHER" id="PTHR30606">
    <property type="entry name" value="LIPID A BIOSYNTHESIS LAUROYL ACYLTRANSFERASE"/>
    <property type="match status" value="1"/>
</dbReference>
<reference evidence="7 8" key="1">
    <citation type="journal article" date="2015" name="Antonie Van Leeuwenhoek">
        <title>Oricola cellulosilytica gen. nov., sp. nov., a cellulose-degrading bacterium of the family Phyllobacteriaceae isolated from surface seashore water, and emended descriptions of Mesorhizobium loti and Phyllobacterium myrsinacearum.</title>
        <authorList>
            <person name="Hameed A."/>
            <person name="Shahina M."/>
            <person name="Lai W.A."/>
            <person name="Lin S.Y."/>
            <person name="Young L.S."/>
            <person name="Liu Y.C."/>
            <person name="Hsu Y.H."/>
            <person name="Young C.C."/>
        </authorList>
    </citation>
    <scope>NUCLEOTIDE SEQUENCE [LARGE SCALE GENOMIC DNA]</scope>
    <source>
        <strain evidence="7 8">KCTC 52183</strain>
    </source>
</reference>
<keyword evidence="6 7" id="KW-0012">Acyltransferase</keyword>
<dbReference type="RefSeq" id="WP_131566400.1">
    <property type="nucleotide sequence ID" value="NZ_JAINFK010000003.1"/>
</dbReference>
<evidence type="ECO:0000256" key="3">
    <source>
        <dbReference type="ARBA" id="ARBA00022519"/>
    </source>
</evidence>
<evidence type="ECO:0000256" key="5">
    <source>
        <dbReference type="ARBA" id="ARBA00023136"/>
    </source>
</evidence>